<comment type="caution">
    <text evidence="2">The sequence shown here is derived from an EMBL/GenBank/DDBJ whole genome shotgun (WGS) entry which is preliminary data.</text>
</comment>
<name>A0ABR1S6G0_9PEZI</name>
<feature type="region of interest" description="Disordered" evidence="1">
    <location>
        <begin position="73"/>
        <end position="266"/>
    </location>
</feature>
<proteinExistence type="predicted"/>
<organism evidence="2 3">
    <name type="scientific">Apiospora marii</name>
    <dbReference type="NCBI Taxonomy" id="335849"/>
    <lineage>
        <taxon>Eukaryota</taxon>
        <taxon>Fungi</taxon>
        <taxon>Dikarya</taxon>
        <taxon>Ascomycota</taxon>
        <taxon>Pezizomycotina</taxon>
        <taxon>Sordariomycetes</taxon>
        <taxon>Xylariomycetidae</taxon>
        <taxon>Amphisphaeriales</taxon>
        <taxon>Apiosporaceae</taxon>
        <taxon>Apiospora</taxon>
    </lineage>
</organism>
<evidence type="ECO:0000256" key="1">
    <source>
        <dbReference type="SAM" id="MobiDB-lite"/>
    </source>
</evidence>
<feature type="compositionally biased region" description="Polar residues" evidence="1">
    <location>
        <begin position="135"/>
        <end position="146"/>
    </location>
</feature>
<dbReference type="Proteomes" id="UP001396898">
    <property type="component" value="Unassembled WGS sequence"/>
</dbReference>
<feature type="compositionally biased region" description="Low complexity" evidence="1">
    <location>
        <begin position="95"/>
        <end position="107"/>
    </location>
</feature>
<reference evidence="2 3" key="1">
    <citation type="submission" date="2023-01" db="EMBL/GenBank/DDBJ databases">
        <title>Analysis of 21 Apiospora genomes using comparative genomics revels a genus with tremendous synthesis potential of carbohydrate active enzymes and secondary metabolites.</title>
        <authorList>
            <person name="Sorensen T."/>
        </authorList>
    </citation>
    <scope>NUCLEOTIDE SEQUENCE [LARGE SCALE GENOMIC DNA]</scope>
    <source>
        <strain evidence="2 3">CBS 20057</strain>
    </source>
</reference>
<feature type="compositionally biased region" description="Polar residues" evidence="1">
    <location>
        <begin position="108"/>
        <end position="120"/>
    </location>
</feature>
<dbReference type="EMBL" id="JAQQWI010000007">
    <property type="protein sequence ID" value="KAK8027428.1"/>
    <property type="molecule type" value="Genomic_DNA"/>
</dbReference>
<keyword evidence="3" id="KW-1185">Reference proteome</keyword>
<evidence type="ECO:0000313" key="3">
    <source>
        <dbReference type="Proteomes" id="UP001396898"/>
    </source>
</evidence>
<feature type="compositionally biased region" description="Basic and acidic residues" evidence="1">
    <location>
        <begin position="190"/>
        <end position="202"/>
    </location>
</feature>
<sequence>MEPSTWLMSDPTIILAPEEYELRPRCAIAYSRPVSGALAVSKLPYRDSQRDLEHLGKVQKKYLAQSYLQDLERIQDASATEPEASTTSGSESTDVSDSGQDSGNDSSHPSTSVLKKQPSTPAEEAVQEKWLSLARRSSFTAPTTSPVPILPPRTNEPELGRGRTCIRAPGPVAPLSFTSYAPRPSTPKGAEGHNDTPQKEDDPQPASSGMKRKRRRYPKWIGKSTTPIPPPILPPSSIQKMQRGDNGAVPEPSTPSSPIQPTGLEK</sequence>
<accession>A0ABR1S6G0</accession>
<protein>
    <submittedName>
        <fullName evidence="2">Uncharacterized protein</fullName>
    </submittedName>
</protein>
<evidence type="ECO:0000313" key="2">
    <source>
        <dbReference type="EMBL" id="KAK8027428.1"/>
    </source>
</evidence>
<gene>
    <name evidence="2" type="ORF">PG991_004484</name>
</gene>
<feature type="compositionally biased region" description="Polar residues" evidence="1">
    <location>
        <begin position="83"/>
        <end position="93"/>
    </location>
</feature>